<dbReference type="Pfam" id="PF00560">
    <property type="entry name" value="LRR_1"/>
    <property type="match status" value="1"/>
</dbReference>
<evidence type="ECO:0000313" key="15">
    <source>
        <dbReference type="Proteomes" id="UP001634394"/>
    </source>
</evidence>
<dbReference type="PROSITE" id="PS51450">
    <property type="entry name" value="LRR"/>
    <property type="match status" value="2"/>
</dbReference>
<comment type="subcellular location">
    <subcellularLocation>
        <location evidence="1">Membrane</location>
        <topology evidence="1">Single-pass membrane protein</topology>
    </subcellularLocation>
</comment>
<keyword evidence="3" id="KW-0433">Leucine-rich repeat</keyword>
<keyword evidence="5 12" id="KW-0732">Signal</keyword>
<evidence type="ECO:0000256" key="12">
    <source>
        <dbReference type="SAM" id="SignalP"/>
    </source>
</evidence>
<dbReference type="PROSITE" id="PS50104">
    <property type="entry name" value="TIR"/>
    <property type="match status" value="1"/>
</dbReference>
<evidence type="ECO:0000256" key="3">
    <source>
        <dbReference type="ARBA" id="ARBA00022614"/>
    </source>
</evidence>
<evidence type="ECO:0000256" key="6">
    <source>
        <dbReference type="ARBA" id="ARBA00022737"/>
    </source>
</evidence>
<dbReference type="Proteomes" id="UP001634394">
    <property type="component" value="Unassembled WGS sequence"/>
</dbReference>
<dbReference type="EMBL" id="JBJQND010000008">
    <property type="protein sequence ID" value="KAL3869919.1"/>
    <property type="molecule type" value="Genomic_DNA"/>
</dbReference>
<dbReference type="SUPFAM" id="SSF52058">
    <property type="entry name" value="L domain-like"/>
    <property type="match status" value="1"/>
</dbReference>
<evidence type="ECO:0000256" key="8">
    <source>
        <dbReference type="ARBA" id="ARBA00023136"/>
    </source>
</evidence>
<feature type="domain" description="TIR" evidence="13">
    <location>
        <begin position="616"/>
        <end position="759"/>
    </location>
</feature>
<dbReference type="InterPro" id="IPR018247">
    <property type="entry name" value="EF_Hand_1_Ca_BS"/>
</dbReference>
<dbReference type="GO" id="GO:0016020">
    <property type="term" value="C:membrane"/>
    <property type="evidence" value="ECO:0007669"/>
    <property type="project" value="UniProtKB-SubCell"/>
</dbReference>
<dbReference type="InterPro" id="IPR035897">
    <property type="entry name" value="Toll_tir_struct_dom_sf"/>
</dbReference>
<feature type="signal peptide" evidence="12">
    <location>
        <begin position="1"/>
        <end position="21"/>
    </location>
</feature>
<keyword evidence="6" id="KW-0677">Repeat</keyword>
<feature type="chain" id="PRO_5044831618" description="TIR domain-containing protein" evidence="12">
    <location>
        <begin position="22"/>
        <end position="767"/>
    </location>
</feature>
<dbReference type="Gene3D" id="3.40.50.10140">
    <property type="entry name" value="Toll/interleukin-1 receptor homology (TIR) domain"/>
    <property type="match status" value="1"/>
</dbReference>
<sequence>MRFRCTFCLAVAVVILMGTQSGAICHPRCPCTNITNDLTICNITYNITTRPFNWQDFFEYDVKAIQRLDLIFKNSFQSQIFPLQEFLQFNWYSLQELKLQNLQADDTYRANFEMAYLENMPNLTKLVLRLGPMDVLAGDVKSPMHLRYLDVSDNGYLNFNDLAKIIDVSGTELEELYANSINNLQGAYLDDSFFKSFEKTNLKIVHVVNANIKIINSQNIVNFLPLVEEIDFSQNNVDIYMSTYYSIRNFKNLKRLYAPNTLVQSYRQYTCENTILQEKSEASFCVIFGFMQDSFIFRSLEVVSIAGIEPCNKAVCGYSKCTLPDTIPLRELHLSNCCYKTFDYEIKGLHNLEIFDFSMNVCEYISPLVFSELKSLKTLLLNGNELSQMEKSYPEEFRSLTWKNGNLTILDLSSNGLVKLPSDLFAFNTELTTLILSSNLFSDLPKVIFANNPKLAILDLSNNLLSVTDWLSSNLVNLRVLNIRNNRITTLDSDVRNMIDSMFVMTSLANNHLDCSCENNDLYVWLSNQKTPNVNITEVYCTQTGISISSHINKFDSFTYDCKLKRYIGLLGLTSIPVIVAVCAVLYHRHYQNILRLRRIRRQLKDFQEENVAPQQNFLLYLAYSFADSETILKDIFPELEARLQRELNVADNLVCISDRDFNVGTSISDEIIRAVSSCKAVLFIISKEFASSLWCEFESEIAIYQHKPIIIVVLEQIQIKSFPSSLRKVCYKWTRIEWPGKEDVNKLDNFWKKLTKAVIKCTDVKY</sequence>
<evidence type="ECO:0000259" key="13">
    <source>
        <dbReference type="PROSITE" id="PS50104"/>
    </source>
</evidence>
<evidence type="ECO:0000256" key="7">
    <source>
        <dbReference type="ARBA" id="ARBA00022989"/>
    </source>
</evidence>
<dbReference type="PROSITE" id="PS00018">
    <property type="entry name" value="EF_HAND_1"/>
    <property type="match status" value="1"/>
</dbReference>
<dbReference type="SUPFAM" id="SSF52047">
    <property type="entry name" value="RNI-like"/>
    <property type="match status" value="1"/>
</dbReference>
<name>A0ABD3W7P1_SINWO</name>
<protein>
    <recommendedName>
        <fullName evidence="13">TIR domain-containing protein</fullName>
    </recommendedName>
</protein>
<organism evidence="14 15">
    <name type="scientific">Sinanodonta woodiana</name>
    <name type="common">Chinese pond mussel</name>
    <name type="synonym">Anodonta woodiana</name>
    <dbReference type="NCBI Taxonomy" id="1069815"/>
    <lineage>
        <taxon>Eukaryota</taxon>
        <taxon>Metazoa</taxon>
        <taxon>Spiralia</taxon>
        <taxon>Lophotrochozoa</taxon>
        <taxon>Mollusca</taxon>
        <taxon>Bivalvia</taxon>
        <taxon>Autobranchia</taxon>
        <taxon>Heteroconchia</taxon>
        <taxon>Palaeoheterodonta</taxon>
        <taxon>Unionida</taxon>
        <taxon>Unionoidea</taxon>
        <taxon>Unionidae</taxon>
        <taxon>Unioninae</taxon>
        <taxon>Sinanodonta</taxon>
    </lineage>
</organism>
<dbReference type="InterPro" id="IPR001611">
    <property type="entry name" value="Leu-rich_rpt"/>
</dbReference>
<feature type="transmembrane region" description="Helical" evidence="11">
    <location>
        <begin position="567"/>
        <end position="588"/>
    </location>
</feature>
<keyword evidence="4 11" id="KW-0812">Transmembrane</keyword>
<keyword evidence="7 11" id="KW-1133">Transmembrane helix</keyword>
<evidence type="ECO:0000313" key="14">
    <source>
        <dbReference type="EMBL" id="KAL3869919.1"/>
    </source>
</evidence>
<comment type="similarity">
    <text evidence="2">Belongs to the Toll-like receptor family.</text>
</comment>
<evidence type="ECO:0000256" key="4">
    <source>
        <dbReference type="ARBA" id="ARBA00022692"/>
    </source>
</evidence>
<evidence type="ECO:0000256" key="5">
    <source>
        <dbReference type="ARBA" id="ARBA00022729"/>
    </source>
</evidence>
<evidence type="ECO:0000256" key="1">
    <source>
        <dbReference type="ARBA" id="ARBA00004167"/>
    </source>
</evidence>
<dbReference type="AlphaFoldDB" id="A0ABD3W7P1"/>
<dbReference type="PANTHER" id="PTHR24365">
    <property type="entry name" value="TOLL-LIKE RECEPTOR"/>
    <property type="match status" value="1"/>
</dbReference>
<comment type="caution">
    <text evidence="14">The sequence shown here is derived from an EMBL/GenBank/DDBJ whole genome shotgun (WGS) entry which is preliminary data.</text>
</comment>
<keyword evidence="10" id="KW-0325">Glycoprotein</keyword>
<dbReference type="Gene3D" id="3.80.10.10">
    <property type="entry name" value="Ribonuclease Inhibitor"/>
    <property type="match status" value="2"/>
</dbReference>
<dbReference type="Pfam" id="PF01582">
    <property type="entry name" value="TIR"/>
    <property type="match status" value="1"/>
</dbReference>
<evidence type="ECO:0000256" key="11">
    <source>
        <dbReference type="SAM" id="Phobius"/>
    </source>
</evidence>
<dbReference type="PANTHER" id="PTHR24365:SF541">
    <property type="entry name" value="PROTEIN TOLL-RELATED"/>
    <property type="match status" value="1"/>
</dbReference>
<evidence type="ECO:0000256" key="9">
    <source>
        <dbReference type="ARBA" id="ARBA00023170"/>
    </source>
</evidence>
<keyword evidence="9" id="KW-0675">Receptor</keyword>
<dbReference type="InterPro" id="IPR003591">
    <property type="entry name" value="Leu-rich_rpt_typical-subtyp"/>
</dbReference>
<proteinExistence type="inferred from homology"/>
<reference evidence="14 15" key="1">
    <citation type="submission" date="2024-11" db="EMBL/GenBank/DDBJ databases">
        <title>Chromosome-level genome assembly of the freshwater bivalve Anodonta woodiana.</title>
        <authorList>
            <person name="Chen X."/>
        </authorList>
    </citation>
    <scope>NUCLEOTIDE SEQUENCE [LARGE SCALE GENOMIC DNA]</scope>
    <source>
        <strain evidence="14">MN2024</strain>
        <tissue evidence="14">Gills</tissue>
    </source>
</reference>
<dbReference type="SMART" id="SM00255">
    <property type="entry name" value="TIR"/>
    <property type="match status" value="1"/>
</dbReference>
<dbReference type="SUPFAM" id="SSF52200">
    <property type="entry name" value="Toll/Interleukin receptor TIR domain"/>
    <property type="match status" value="1"/>
</dbReference>
<dbReference type="InterPro" id="IPR000157">
    <property type="entry name" value="TIR_dom"/>
</dbReference>
<gene>
    <name evidence="14" type="ORF">ACJMK2_042541</name>
</gene>
<evidence type="ECO:0000256" key="10">
    <source>
        <dbReference type="ARBA" id="ARBA00023180"/>
    </source>
</evidence>
<dbReference type="Pfam" id="PF13855">
    <property type="entry name" value="LRR_8"/>
    <property type="match status" value="1"/>
</dbReference>
<accession>A0ABD3W7P1</accession>
<dbReference type="SMART" id="SM00369">
    <property type="entry name" value="LRR_TYP"/>
    <property type="match status" value="4"/>
</dbReference>
<keyword evidence="15" id="KW-1185">Reference proteome</keyword>
<keyword evidence="8 11" id="KW-0472">Membrane</keyword>
<evidence type="ECO:0000256" key="2">
    <source>
        <dbReference type="ARBA" id="ARBA00009634"/>
    </source>
</evidence>
<dbReference type="InterPro" id="IPR032675">
    <property type="entry name" value="LRR_dom_sf"/>
</dbReference>